<dbReference type="SMART" id="SM00855">
    <property type="entry name" value="PGAM"/>
    <property type="match status" value="1"/>
</dbReference>
<reference evidence="1" key="1">
    <citation type="journal article" date="2021" name="PeerJ">
        <title>Extensive microbial diversity within the chicken gut microbiome revealed by metagenomics and culture.</title>
        <authorList>
            <person name="Gilroy R."/>
            <person name="Ravi A."/>
            <person name="Getino M."/>
            <person name="Pursley I."/>
            <person name="Horton D.L."/>
            <person name="Alikhan N.F."/>
            <person name="Baker D."/>
            <person name="Gharbi K."/>
            <person name="Hall N."/>
            <person name="Watson M."/>
            <person name="Adriaenssens E.M."/>
            <person name="Foster-Nyarko E."/>
            <person name="Jarju S."/>
            <person name="Secka A."/>
            <person name="Antonio M."/>
            <person name="Oren A."/>
            <person name="Chaudhuri R.R."/>
            <person name="La Ragione R."/>
            <person name="Hildebrand F."/>
            <person name="Pallen M.J."/>
        </authorList>
    </citation>
    <scope>NUCLEOTIDE SEQUENCE</scope>
    <source>
        <strain evidence="1">ChiBcec6-4105</strain>
    </source>
</reference>
<evidence type="ECO:0000313" key="2">
    <source>
        <dbReference type="Proteomes" id="UP000823892"/>
    </source>
</evidence>
<proteinExistence type="predicted"/>
<gene>
    <name evidence="1" type="ORF">H9914_09815</name>
</gene>
<dbReference type="EMBL" id="DWUY01000220">
    <property type="protein sequence ID" value="HJD29269.1"/>
    <property type="molecule type" value="Genomic_DNA"/>
</dbReference>
<dbReference type="Gene3D" id="3.40.50.1240">
    <property type="entry name" value="Phosphoglycerate mutase-like"/>
    <property type="match status" value="1"/>
</dbReference>
<name>A0A9D2QTA1_9FIRM</name>
<organism evidence="1 2">
    <name type="scientific">Candidatus Blautia avicola</name>
    <dbReference type="NCBI Taxonomy" id="2838483"/>
    <lineage>
        <taxon>Bacteria</taxon>
        <taxon>Bacillati</taxon>
        <taxon>Bacillota</taxon>
        <taxon>Clostridia</taxon>
        <taxon>Lachnospirales</taxon>
        <taxon>Lachnospiraceae</taxon>
        <taxon>Blautia</taxon>
    </lineage>
</organism>
<dbReference type="CDD" id="cd07067">
    <property type="entry name" value="HP_PGM_like"/>
    <property type="match status" value="1"/>
</dbReference>
<dbReference type="SUPFAM" id="SSF53254">
    <property type="entry name" value="Phosphoglycerate mutase-like"/>
    <property type="match status" value="1"/>
</dbReference>
<dbReference type="Proteomes" id="UP000823892">
    <property type="component" value="Unassembled WGS sequence"/>
</dbReference>
<protein>
    <submittedName>
        <fullName evidence="1">Histidine phosphatase family protein</fullName>
    </submittedName>
</protein>
<dbReference type="AlphaFoldDB" id="A0A9D2QTA1"/>
<reference evidence="1" key="2">
    <citation type="submission" date="2021-04" db="EMBL/GenBank/DDBJ databases">
        <authorList>
            <person name="Gilroy R."/>
        </authorList>
    </citation>
    <scope>NUCLEOTIDE SEQUENCE</scope>
    <source>
        <strain evidence="1">ChiBcec6-4105</strain>
    </source>
</reference>
<sequence>MRIIFVRHGDPDYEHDTLTEKGHREAALLGKLAPELHLGDCYMSPLGRAQHTAEYCLKATGKNALVKDWLQEFPATVDINDSPELQETYPDTKKKGGRYVLRIPWDMVPAYLSSHPEYMSRDGWRNSEVARCSDTVRVFDALAGKMDALLAEYGYVREGDHYRVERESRETVTFFCHFGVTCAMLAHLWNVSPFILWHSLALLPTSFTEVVTEERQKGIAYFRTLHVGDTSHLRMGGEEPSFACRFCEVYSDESRH</sequence>
<dbReference type="Pfam" id="PF00300">
    <property type="entry name" value="His_Phos_1"/>
    <property type="match status" value="1"/>
</dbReference>
<accession>A0A9D2QTA1</accession>
<evidence type="ECO:0000313" key="1">
    <source>
        <dbReference type="EMBL" id="HJD29269.1"/>
    </source>
</evidence>
<dbReference type="InterPro" id="IPR029033">
    <property type="entry name" value="His_PPase_superfam"/>
</dbReference>
<dbReference type="InterPro" id="IPR013078">
    <property type="entry name" value="His_Pase_superF_clade-1"/>
</dbReference>
<comment type="caution">
    <text evidence="1">The sequence shown here is derived from an EMBL/GenBank/DDBJ whole genome shotgun (WGS) entry which is preliminary data.</text>
</comment>